<comment type="caution">
    <text evidence="2">The sequence shown here is derived from an EMBL/GenBank/DDBJ whole genome shotgun (WGS) entry which is preliminary data.</text>
</comment>
<sequence length="322" mass="35026">MPRLNTRWISFFAACVAALFTLVAVVGWASFEEGTKNKDKGNAYGVNLTSVDEFNQFTNWTDAELALAIVLTIDSFDPSKGSNALGFHLDFIPINNLITENGTTAVPVRLVLQSTTTNFAADSVMATQTVSQILDGDVNRYPFDVFSVDYDIFGFTSPSNGSFGTPLPMTIFSQGAIQGFKIDTAFQGLADDGSAVDITITVSRSPITKAYSVLIILVMWCLSGGIFIAAMSVFFRERKVEPPLIAISTGLLFALPNVRNSQPGIPAVAGTTSDMVGFFFNILLVAVSAFSLIVNYIVKNRRVSTVWAREDSADVYVRSRRR</sequence>
<dbReference type="PANTHER" id="PTHR37330:SF1">
    <property type="entry name" value="CONSERVED TRANSMEMBRANE PROTEIN-RELATED"/>
    <property type="match status" value="1"/>
</dbReference>
<evidence type="ECO:0000256" key="1">
    <source>
        <dbReference type="SAM" id="Phobius"/>
    </source>
</evidence>
<dbReference type="Pfam" id="PF14494">
    <property type="entry name" value="DUF4436"/>
    <property type="match status" value="1"/>
</dbReference>
<keyword evidence="3" id="KW-1185">Reference proteome</keyword>
<keyword evidence="1" id="KW-1133">Transmembrane helix</keyword>
<dbReference type="EMBL" id="JARJLG010000068">
    <property type="protein sequence ID" value="KAJ7754146.1"/>
    <property type="molecule type" value="Genomic_DNA"/>
</dbReference>
<dbReference type="PANTHER" id="PTHR37330">
    <property type="entry name" value="CONSERVED TRANSMEMBRANE PROTEIN-RELATED"/>
    <property type="match status" value="1"/>
</dbReference>
<dbReference type="AlphaFoldDB" id="A0AAD7IZX6"/>
<protein>
    <recommendedName>
        <fullName evidence="4">DUF4436 domain-containing protein</fullName>
    </recommendedName>
</protein>
<feature type="transmembrane region" description="Helical" evidence="1">
    <location>
        <begin position="210"/>
        <end position="235"/>
    </location>
</feature>
<keyword evidence="1" id="KW-0812">Transmembrane</keyword>
<dbReference type="Proteomes" id="UP001215280">
    <property type="component" value="Unassembled WGS sequence"/>
</dbReference>
<organism evidence="2 3">
    <name type="scientific">Mycena maculata</name>
    <dbReference type="NCBI Taxonomy" id="230809"/>
    <lineage>
        <taxon>Eukaryota</taxon>
        <taxon>Fungi</taxon>
        <taxon>Dikarya</taxon>
        <taxon>Basidiomycota</taxon>
        <taxon>Agaricomycotina</taxon>
        <taxon>Agaricomycetes</taxon>
        <taxon>Agaricomycetidae</taxon>
        <taxon>Agaricales</taxon>
        <taxon>Marasmiineae</taxon>
        <taxon>Mycenaceae</taxon>
        <taxon>Mycena</taxon>
    </lineage>
</organism>
<reference evidence="2" key="1">
    <citation type="submission" date="2023-03" db="EMBL/GenBank/DDBJ databases">
        <title>Massive genome expansion in bonnet fungi (Mycena s.s.) driven by repeated elements and novel gene families across ecological guilds.</title>
        <authorList>
            <consortium name="Lawrence Berkeley National Laboratory"/>
            <person name="Harder C.B."/>
            <person name="Miyauchi S."/>
            <person name="Viragh M."/>
            <person name="Kuo A."/>
            <person name="Thoen E."/>
            <person name="Andreopoulos B."/>
            <person name="Lu D."/>
            <person name="Skrede I."/>
            <person name="Drula E."/>
            <person name="Henrissat B."/>
            <person name="Morin E."/>
            <person name="Kohler A."/>
            <person name="Barry K."/>
            <person name="LaButti K."/>
            <person name="Morin E."/>
            <person name="Salamov A."/>
            <person name="Lipzen A."/>
            <person name="Mereny Z."/>
            <person name="Hegedus B."/>
            <person name="Baldrian P."/>
            <person name="Stursova M."/>
            <person name="Weitz H."/>
            <person name="Taylor A."/>
            <person name="Grigoriev I.V."/>
            <person name="Nagy L.G."/>
            <person name="Martin F."/>
            <person name="Kauserud H."/>
        </authorList>
    </citation>
    <scope>NUCLEOTIDE SEQUENCE</scope>
    <source>
        <strain evidence="2">CBHHK188m</strain>
    </source>
</reference>
<evidence type="ECO:0000313" key="2">
    <source>
        <dbReference type="EMBL" id="KAJ7754146.1"/>
    </source>
</evidence>
<evidence type="ECO:0008006" key="4">
    <source>
        <dbReference type="Google" id="ProtNLM"/>
    </source>
</evidence>
<keyword evidence="1" id="KW-0472">Membrane</keyword>
<proteinExistence type="predicted"/>
<dbReference type="InterPro" id="IPR027948">
    <property type="entry name" value="DUF4436"/>
</dbReference>
<accession>A0AAD7IZX6</accession>
<name>A0AAD7IZX6_9AGAR</name>
<gene>
    <name evidence="2" type="ORF">DFH07DRAFT_941079</name>
</gene>
<feature type="transmembrane region" description="Helical" evidence="1">
    <location>
        <begin position="278"/>
        <end position="298"/>
    </location>
</feature>
<evidence type="ECO:0000313" key="3">
    <source>
        <dbReference type="Proteomes" id="UP001215280"/>
    </source>
</evidence>